<feature type="region of interest" description="Disordered" evidence="1">
    <location>
        <begin position="61"/>
        <end position="81"/>
    </location>
</feature>
<reference evidence="2 3" key="1">
    <citation type="submission" date="2019-03" db="EMBL/GenBank/DDBJ databases">
        <title>Genomic Encyclopedia of Type Strains, Phase IV (KMG-IV): sequencing the most valuable type-strain genomes for metagenomic binning, comparative biology and taxonomic classification.</title>
        <authorList>
            <person name="Goeker M."/>
        </authorList>
    </citation>
    <scope>NUCLEOTIDE SEQUENCE [LARGE SCALE GENOMIC DNA]</scope>
    <source>
        <strain evidence="2 3">DSM 9035</strain>
    </source>
</reference>
<evidence type="ECO:0000313" key="2">
    <source>
        <dbReference type="EMBL" id="TCT07651.1"/>
    </source>
</evidence>
<dbReference type="AlphaFoldDB" id="A0A4R3M359"/>
<protein>
    <submittedName>
        <fullName evidence="2">Uncharacterized protein DUF3182</fullName>
    </submittedName>
</protein>
<accession>A0A4R3M359</accession>
<dbReference type="Pfam" id="PF11379">
    <property type="entry name" value="DUF3182"/>
    <property type="match status" value="1"/>
</dbReference>
<evidence type="ECO:0000313" key="3">
    <source>
        <dbReference type="Proteomes" id="UP000294664"/>
    </source>
</evidence>
<dbReference type="EMBL" id="SMAI01000001">
    <property type="protein sequence ID" value="TCT07651.1"/>
    <property type="molecule type" value="Genomic_DNA"/>
</dbReference>
<sequence length="393" mass="40550">MVLFGRIKFGAAHPPPLQKRGLVHHLGPMRRGNLHGHRAMSVVALAGRLAALLGYDHRGDAAPPNAAPPNAAPPNAATPETSAYVVPDTTLTCAEAAQLGIRGEGDLFGGVVPAPVVAGKAITHGLVGPDAPAPDGWTPAFGVAVGDCVLHGFTAFSMPDARAAARRLLAKGPVRLKPAWADGGLSQSIVHDAAGLDATLGGLDAAAVECCGLVLEENLTKVETLSIGEMRLPGLSVAYCGRQHITYDNTGSPAYGGSSLFLAAGGFEALLRQTIDPIARAAVLFARRYDAAADACFPGFLASRRNYDVVVGEDTAGTLRCGVLEQSWRLGGATGAELAGLAALLADPLRDAVAARCVEVYGAGPRLPEDAMIYYQGDDTEVGHLTKYAIVEA</sequence>
<evidence type="ECO:0000256" key="1">
    <source>
        <dbReference type="SAM" id="MobiDB-lite"/>
    </source>
</evidence>
<proteinExistence type="predicted"/>
<name>A0A4R3M359_9HYPH</name>
<organism evidence="2 3">
    <name type="scientific">Aquabacter spiritensis</name>
    <dbReference type="NCBI Taxonomy" id="933073"/>
    <lineage>
        <taxon>Bacteria</taxon>
        <taxon>Pseudomonadati</taxon>
        <taxon>Pseudomonadota</taxon>
        <taxon>Alphaproteobacteria</taxon>
        <taxon>Hyphomicrobiales</taxon>
        <taxon>Xanthobacteraceae</taxon>
        <taxon>Aquabacter</taxon>
    </lineage>
</organism>
<dbReference type="Proteomes" id="UP000294664">
    <property type="component" value="Unassembled WGS sequence"/>
</dbReference>
<dbReference type="InterPro" id="IPR021519">
    <property type="entry name" value="DUF3182"/>
</dbReference>
<keyword evidence="3" id="KW-1185">Reference proteome</keyword>
<gene>
    <name evidence="2" type="ORF">EDC64_101170</name>
</gene>
<dbReference type="SUPFAM" id="SSF56059">
    <property type="entry name" value="Glutathione synthetase ATP-binding domain-like"/>
    <property type="match status" value="1"/>
</dbReference>
<comment type="caution">
    <text evidence="2">The sequence shown here is derived from an EMBL/GenBank/DDBJ whole genome shotgun (WGS) entry which is preliminary data.</text>
</comment>